<sequence length="483" mass="52859">MQDATYWAEQLRQGQISFAERVAMIEEKVNQQNPLLNALVTFDPQAAIQHYEQHLQKTVFGGQPMPLKILGQTKAGWPATSGAKLFAKARASRTAHFVSRLEEAGFVPLGQTNAPEFGFKNITDPTLYGPTRNPWNPAYSAGGSSGGAAAAVASGMFPIAGASDGGGSIRIPASFSGLIGLKPTRGTMPVGPSEWRSWQGASINFALTLSMRDTEQLFYALRTSQPTAPYQAPQVEWHHQQASQKPRLKVAFTTASPTGGQVSETAVQAVRSAAAFLEKQGHEVVEVGYPVDGQQMMTTYYAMNGGETAAMFAEINAARQVPVRREEMELMTWALYQYGKKLPAADYVLALQWWDQLAEKMEEVFSTYDLFLTPTTAFPAPLIEEDLQSDSIRQRLHEIESLGKSAAGELIEEMFAKSYALTPYTQLANLTGQPAISLPTALSEEGLPLGVQFMASKGREDLLFQVGYLFETQQRFLLPKQGN</sequence>
<dbReference type="EC" id="3.5.1.4" evidence="3"/>
<dbReference type="AlphaFoldDB" id="A0A415EXJ9"/>
<dbReference type="InterPro" id="IPR000120">
    <property type="entry name" value="Amidase"/>
</dbReference>
<reference evidence="3 4" key="1">
    <citation type="submission" date="2018-08" db="EMBL/GenBank/DDBJ databases">
        <title>A genome reference for cultivated species of the human gut microbiota.</title>
        <authorList>
            <person name="Zou Y."/>
            <person name="Xue W."/>
            <person name="Luo G."/>
        </authorList>
    </citation>
    <scope>NUCLEOTIDE SEQUENCE [LARGE SCALE GENOMIC DNA]</scope>
    <source>
        <strain evidence="3 4">AF48-16</strain>
    </source>
</reference>
<evidence type="ECO:0000313" key="3">
    <source>
        <dbReference type="EMBL" id="RHK07983.1"/>
    </source>
</evidence>
<dbReference type="NCBIfam" id="NF005099">
    <property type="entry name" value="PRK06529.1"/>
    <property type="match status" value="1"/>
</dbReference>
<dbReference type="SUPFAM" id="SSF75304">
    <property type="entry name" value="Amidase signature (AS) enzymes"/>
    <property type="match status" value="1"/>
</dbReference>
<dbReference type="Pfam" id="PF01425">
    <property type="entry name" value="Amidase"/>
    <property type="match status" value="1"/>
</dbReference>
<dbReference type="PANTHER" id="PTHR11895">
    <property type="entry name" value="TRANSAMIDASE"/>
    <property type="match status" value="1"/>
</dbReference>
<dbReference type="InterPro" id="IPR036928">
    <property type="entry name" value="AS_sf"/>
</dbReference>
<name>A0A415EXJ9_ENTCA</name>
<dbReference type="EMBL" id="QRMZ01000002">
    <property type="protein sequence ID" value="RHK07983.1"/>
    <property type="molecule type" value="Genomic_DNA"/>
</dbReference>
<evidence type="ECO:0000256" key="1">
    <source>
        <dbReference type="ARBA" id="ARBA00009199"/>
    </source>
</evidence>
<comment type="caution">
    <text evidence="3">The sequence shown here is derived from an EMBL/GenBank/DDBJ whole genome shotgun (WGS) entry which is preliminary data.</text>
</comment>
<feature type="domain" description="Amidase" evidence="2">
    <location>
        <begin position="27"/>
        <end position="463"/>
    </location>
</feature>
<protein>
    <submittedName>
        <fullName evidence="3">Amidase</fullName>
        <ecNumber evidence="3">3.5.1.4</ecNumber>
    </submittedName>
</protein>
<evidence type="ECO:0000259" key="2">
    <source>
        <dbReference type="Pfam" id="PF01425"/>
    </source>
</evidence>
<gene>
    <name evidence="3" type="ORF">DW084_02365</name>
</gene>
<dbReference type="Proteomes" id="UP000286288">
    <property type="component" value="Unassembled WGS sequence"/>
</dbReference>
<dbReference type="GO" id="GO:0004040">
    <property type="term" value="F:amidase activity"/>
    <property type="evidence" value="ECO:0007669"/>
    <property type="project" value="UniProtKB-EC"/>
</dbReference>
<evidence type="ECO:0000313" key="4">
    <source>
        <dbReference type="Proteomes" id="UP000286288"/>
    </source>
</evidence>
<dbReference type="PROSITE" id="PS00571">
    <property type="entry name" value="AMIDASES"/>
    <property type="match status" value="1"/>
</dbReference>
<dbReference type="PANTHER" id="PTHR11895:SF7">
    <property type="entry name" value="GLUTAMYL-TRNA(GLN) AMIDOTRANSFERASE SUBUNIT A, MITOCHONDRIAL"/>
    <property type="match status" value="1"/>
</dbReference>
<keyword evidence="3" id="KW-0378">Hydrolase</keyword>
<dbReference type="InterPro" id="IPR020556">
    <property type="entry name" value="Amidase_CS"/>
</dbReference>
<dbReference type="InterPro" id="IPR023631">
    <property type="entry name" value="Amidase_dom"/>
</dbReference>
<accession>A0A415EXJ9</accession>
<comment type="similarity">
    <text evidence="1">Belongs to the amidase family.</text>
</comment>
<dbReference type="Gene3D" id="3.90.1300.10">
    <property type="entry name" value="Amidase signature (AS) domain"/>
    <property type="match status" value="1"/>
</dbReference>
<proteinExistence type="inferred from homology"/>
<organism evidence="3 4">
    <name type="scientific">Enterococcus casseliflavus</name>
    <name type="common">Enterococcus flavescens</name>
    <dbReference type="NCBI Taxonomy" id="37734"/>
    <lineage>
        <taxon>Bacteria</taxon>
        <taxon>Bacillati</taxon>
        <taxon>Bacillota</taxon>
        <taxon>Bacilli</taxon>
        <taxon>Lactobacillales</taxon>
        <taxon>Enterococcaceae</taxon>
        <taxon>Enterococcus</taxon>
    </lineage>
</organism>